<dbReference type="HOGENOM" id="CLU_116849_1_1_1"/>
<organism evidence="2 3">
    <name type="scientific">Aspergillus clavatus (strain ATCC 1007 / CBS 513.65 / DSM 816 / NCTC 3887 / NRRL 1 / QM 1276 / 107)</name>
    <dbReference type="NCBI Taxonomy" id="344612"/>
    <lineage>
        <taxon>Eukaryota</taxon>
        <taxon>Fungi</taxon>
        <taxon>Dikarya</taxon>
        <taxon>Ascomycota</taxon>
        <taxon>Pezizomycotina</taxon>
        <taxon>Eurotiomycetes</taxon>
        <taxon>Eurotiomycetidae</taxon>
        <taxon>Eurotiales</taxon>
        <taxon>Aspergillaceae</taxon>
        <taxon>Aspergillus</taxon>
        <taxon>Aspergillus subgen. Fumigati</taxon>
    </lineage>
</organism>
<gene>
    <name evidence="2" type="ORF">ACLA_039550</name>
</gene>
<dbReference type="RefSeq" id="XP_001271166.1">
    <property type="nucleotide sequence ID" value="XM_001271165.1"/>
</dbReference>
<dbReference type="VEuPathDB" id="FungiDB:ACLA_039550"/>
<dbReference type="OMA" id="TIVPWAF"/>
<evidence type="ECO:0000256" key="1">
    <source>
        <dbReference type="SAM" id="Phobius"/>
    </source>
</evidence>
<reference evidence="2 3" key="1">
    <citation type="journal article" date="2008" name="PLoS Genet.">
        <title>Genomic islands in the pathogenic filamentous fungus Aspergillus fumigatus.</title>
        <authorList>
            <person name="Fedorova N.D."/>
            <person name="Khaldi N."/>
            <person name="Joardar V.S."/>
            <person name="Maiti R."/>
            <person name="Amedeo P."/>
            <person name="Anderson M.J."/>
            <person name="Crabtree J."/>
            <person name="Silva J.C."/>
            <person name="Badger J.H."/>
            <person name="Albarraq A."/>
            <person name="Angiuoli S."/>
            <person name="Bussey H."/>
            <person name="Bowyer P."/>
            <person name="Cotty P.J."/>
            <person name="Dyer P.S."/>
            <person name="Egan A."/>
            <person name="Galens K."/>
            <person name="Fraser-Liggett C.M."/>
            <person name="Haas B.J."/>
            <person name="Inman J.M."/>
            <person name="Kent R."/>
            <person name="Lemieux S."/>
            <person name="Malavazi I."/>
            <person name="Orvis J."/>
            <person name="Roemer T."/>
            <person name="Ronning C.M."/>
            <person name="Sundaram J.P."/>
            <person name="Sutton G."/>
            <person name="Turner G."/>
            <person name="Venter J.C."/>
            <person name="White O.R."/>
            <person name="Whitty B.R."/>
            <person name="Youngman P."/>
            <person name="Wolfe K.H."/>
            <person name="Goldman G.H."/>
            <person name="Wortman J.R."/>
            <person name="Jiang B."/>
            <person name="Denning D.W."/>
            <person name="Nierman W.C."/>
        </authorList>
    </citation>
    <scope>NUCLEOTIDE SEQUENCE [LARGE SCALE GENOMIC DNA]</scope>
    <source>
        <strain evidence="3">ATCC 1007 / CBS 513.65 / DSM 816 / NCTC 3887 / NRRL 1</strain>
    </source>
</reference>
<sequence length="110" mass="12343">MAWYSILPPNLIYVESWAARIFGDVYTQVFLGIVTIFPWAALIIFDVLLYIWRMVAHEVPVIGGRARGRQRPRAPTLNETAEVQRRVFGLAGAVGEGELVERKKGEEGDG</sequence>
<dbReference type="OrthoDB" id="5309803at2759"/>
<dbReference type="Proteomes" id="UP000006701">
    <property type="component" value="Unassembled WGS sequence"/>
</dbReference>
<keyword evidence="1" id="KW-0472">Membrane</keyword>
<dbReference type="AlphaFoldDB" id="A1CKR6"/>
<proteinExistence type="predicted"/>
<keyword evidence="1" id="KW-1133">Transmembrane helix</keyword>
<feature type="transmembrane region" description="Helical" evidence="1">
    <location>
        <begin position="29"/>
        <end position="52"/>
    </location>
</feature>
<protein>
    <submittedName>
        <fullName evidence="2">Uncharacterized protein</fullName>
    </submittedName>
</protein>
<evidence type="ECO:0000313" key="3">
    <source>
        <dbReference type="Proteomes" id="UP000006701"/>
    </source>
</evidence>
<keyword evidence="1" id="KW-0812">Transmembrane</keyword>
<name>A1CKR6_ASPCL</name>
<accession>A1CKR6</accession>
<dbReference type="EMBL" id="DS027056">
    <property type="protein sequence ID" value="EAW09740.1"/>
    <property type="molecule type" value="Genomic_DNA"/>
</dbReference>
<dbReference type="KEGG" id="act:ACLA_039550"/>
<evidence type="ECO:0000313" key="2">
    <source>
        <dbReference type="EMBL" id="EAW09740.1"/>
    </source>
</evidence>
<keyword evidence="3" id="KW-1185">Reference proteome</keyword>
<dbReference type="GeneID" id="4703108"/>